<evidence type="ECO:0000313" key="3">
    <source>
        <dbReference type="Proteomes" id="UP001165080"/>
    </source>
</evidence>
<evidence type="ECO:0000256" key="1">
    <source>
        <dbReference type="SAM" id="MobiDB-lite"/>
    </source>
</evidence>
<feature type="region of interest" description="Disordered" evidence="1">
    <location>
        <begin position="1"/>
        <end position="78"/>
    </location>
</feature>
<sequence>MRLCSRPTAQQPCELRERDATSSSSSSSSFGVSQRKNNTHIHAHTGMPHRGQKRARQPRTRGGGLTGNTRQDGGLGPFPPACQVTLQVPGPSEHLLSLKATCCHTHALSRDGT</sequence>
<gene>
    <name evidence="2" type="primary">PLESTB000760</name>
    <name evidence="2" type="ORF">PLESTB_000321700</name>
</gene>
<comment type="caution">
    <text evidence="2">The sequence shown here is derived from an EMBL/GenBank/DDBJ whole genome shotgun (WGS) entry which is preliminary data.</text>
</comment>
<feature type="compositionally biased region" description="Basic residues" evidence="1">
    <location>
        <begin position="50"/>
        <end position="59"/>
    </location>
</feature>
<organism evidence="2 3">
    <name type="scientific">Pleodorina starrii</name>
    <dbReference type="NCBI Taxonomy" id="330485"/>
    <lineage>
        <taxon>Eukaryota</taxon>
        <taxon>Viridiplantae</taxon>
        <taxon>Chlorophyta</taxon>
        <taxon>core chlorophytes</taxon>
        <taxon>Chlorophyceae</taxon>
        <taxon>CS clade</taxon>
        <taxon>Chlamydomonadales</taxon>
        <taxon>Volvocaceae</taxon>
        <taxon>Pleodorina</taxon>
    </lineage>
</organism>
<dbReference type="AlphaFoldDB" id="A0A9W6EZA2"/>
<dbReference type="EMBL" id="BRXU01000003">
    <property type="protein sequence ID" value="GLC49906.1"/>
    <property type="molecule type" value="Genomic_DNA"/>
</dbReference>
<reference evidence="2 3" key="1">
    <citation type="journal article" date="2023" name="Commun. Biol.">
        <title>Reorganization of the ancestral sex-determining regions during the evolution of trioecy in Pleodorina starrii.</title>
        <authorList>
            <person name="Takahashi K."/>
            <person name="Suzuki S."/>
            <person name="Kawai-Toyooka H."/>
            <person name="Yamamoto K."/>
            <person name="Hamaji T."/>
            <person name="Ootsuki R."/>
            <person name="Yamaguchi H."/>
            <person name="Kawachi M."/>
            <person name="Higashiyama T."/>
            <person name="Nozaki H."/>
        </authorList>
    </citation>
    <scope>NUCLEOTIDE SEQUENCE [LARGE SCALE GENOMIC DNA]</scope>
    <source>
        <strain evidence="2 3">NIES-4479</strain>
    </source>
</reference>
<name>A0A9W6EZA2_9CHLO</name>
<dbReference type="Proteomes" id="UP001165080">
    <property type="component" value="Unassembled WGS sequence"/>
</dbReference>
<evidence type="ECO:0000313" key="2">
    <source>
        <dbReference type="EMBL" id="GLC49906.1"/>
    </source>
</evidence>
<accession>A0A9W6EZA2</accession>
<protein>
    <submittedName>
        <fullName evidence="2">Uncharacterized protein</fullName>
    </submittedName>
</protein>
<keyword evidence="3" id="KW-1185">Reference proteome</keyword>
<proteinExistence type="predicted"/>